<accession>A0ABU6VQ10</accession>
<evidence type="ECO:0000256" key="1">
    <source>
        <dbReference type="SAM" id="MobiDB-lite"/>
    </source>
</evidence>
<evidence type="ECO:0000313" key="3">
    <source>
        <dbReference type="Proteomes" id="UP001341840"/>
    </source>
</evidence>
<comment type="caution">
    <text evidence="2">The sequence shown here is derived from an EMBL/GenBank/DDBJ whole genome shotgun (WGS) entry which is preliminary data.</text>
</comment>
<organism evidence="2 3">
    <name type="scientific">Stylosanthes scabra</name>
    <dbReference type="NCBI Taxonomy" id="79078"/>
    <lineage>
        <taxon>Eukaryota</taxon>
        <taxon>Viridiplantae</taxon>
        <taxon>Streptophyta</taxon>
        <taxon>Embryophyta</taxon>
        <taxon>Tracheophyta</taxon>
        <taxon>Spermatophyta</taxon>
        <taxon>Magnoliopsida</taxon>
        <taxon>eudicotyledons</taxon>
        <taxon>Gunneridae</taxon>
        <taxon>Pentapetalae</taxon>
        <taxon>rosids</taxon>
        <taxon>fabids</taxon>
        <taxon>Fabales</taxon>
        <taxon>Fabaceae</taxon>
        <taxon>Papilionoideae</taxon>
        <taxon>50 kb inversion clade</taxon>
        <taxon>dalbergioids sensu lato</taxon>
        <taxon>Dalbergieae</taxon>
        <taxon>Pterocarpus clade</taxon>
        <taxon>Stylosanthes</taxon>
    </lineage>
</organism>
<feature type="compositionally biased region" description="Polar residues" evidence="1">
    <location>
        <begin position="85"/>
        <end position="109"/>
    </location>
</feature>
<keyword evidence="3" id="KW-1185">Reference proteome</keyword>
<sequence>MTSFSPKSPAFYLGTSNYSGVPKPLEDTNQEQEGVVYTNHSGDEQRQNQQHEELDLNATAKMRGSSTEHQMHGSSSEIKTHVHSSESQTLRYNKESTQAQGEQSTQEAQTFHPPKFGASIYSLNSRDHNGYVKGRSAFPSGTSSKPYLISCIRRIPESLFGEALLVHDFLFT</sequence>
<gene>
    <name evidence="2" type="ORF">PIB30_076388</name>
</gene>
<name>A0ABU6VQ10_9FABA</name>
<proteinExistence type="predicted"/>
<feature type="region of interest" description="Disordered" evidence="1">
    <location>
        <begin position="1"/>
        <end position="122"/>
    </location>
</feature>
<dbReference type="Proteomes" id="UP001341840">
    <property type="component" value="Unassembled WGS sequence"/>
</dbReference>
<dbReference type="EMBL" id="JASCZI010152034">
    <property type="protein sequence ID" value="MED6175224.1"/>
    <property type="molecule type" value="Genomic_DNA"/>
</dbReference>
<reference evidence="2 3" key="1">
    <citation type="journal article" date="2023" name="Plants (Basel)">
        <title>Bridging the Gap: Combining Genomics and Transcriptomics Approaches to Understand Stylosanthes scabra, an Orphan Legume from the Brazilian Caatinga.</title>
        <authorList>
            <person name="Ferreira-Neto J.R.C."/>
            <person name="da Silva M.D."/>
            <person name="Binneck E."/>
            <person name="de Melo N.F."/>
            <person name="da Silva R.H."/>
            <person name="de Melo A.L.T.M."/>
            <person name="Pandolfi V."/>
            <person name="Bustamante F.O."/>
            <person name="Brasileiro-Vidal A.C."/>
            <person name="Benko-Iseppon A.M."/>
        </authorList>
    </citation>
    <scope>NUCLEOTIDE SEQUENCE [LARGE SCALE GENOMIC DNA]</scope>
    <source>
        <tissue evidence="2">Leaves</tissue>
    </source>
</reference>
<feature type="compositionally biased region" description="Polar residues" evidence="1">
    <location>
        <begin position="64"/>
        <end position="77"/>
    </location>
</feature>
<feature type="compositionally biased region" description="Basic and acidic residues" evidence="1">
    <location>
        <begin position="41"/>
        <end position="54"/>
    </location>
</feature>
<evidence type="ECO:0000313" key="2">
    <source>
        <dbReference type="EMBL" id="MED6175224.1"/>
    </source>
</evidence>
<protein>
    <submittedName>
        <fullName evidence="2">Uncharacterized protein</fullName>
    </submittedName>
</protein>